<evidence type="ECO:0000256" key="4">
    <source>
        <dbReference type="ARBA" id="ARBA00022741"/>
    </source>
</evidence>
<evidence type="ECO:0000256" key="1">
    <source>
        <dbReference type="ARBA" id="ARBA00005187"/>
    </source>
</evidence>
<dbReference type="PROSITE" id="PS51278">
    <property type="entry name" value="GATASE_TYPE_2"/>
    <property type="match status" value="1"/>
</dbReference>
<dbReference type="InterPro" id="IPR001962">
    <property type="entry name" value="Asn_synthase"/>
</dbReference>
<dbReference type="Pfam" id="PF00733">
    <property type="entry name" value="Asn_synthase"/>
    <property type="match status" value="1"/>
</dbReference>
<keyword evidence="10" id="KW-1185">Reference proteome</keyword>
<dbReference type="InterPro" id="IPR001296">
    <property type="entry name" value="Glyco_trans_1"/>
</dbReference>
<gene>
    <name evidence="9" type="primary">asnB</name>
    <name evidence="9" type="ORF">RF683_07690</name>
</gene>
<comment type="similarity">
    <text evidence="2">Belongs to the asparagine synthetase family.</text>
</comment>
<dbReference type="InterPro" id="IPR017932">
    <property type="entry name" value="GATase_2_dom"/>
</dbReference>
<feature type="domain" description="Glutamine amidotransferase type-2" evidence="8">
    <location>
        <begin position="2"/>
        <end position="203"/>
    </location>
</feature>
<comment type="pathway">
    <text evidence="1">Amino-acid biosynthesis; L-asparagine biosynthesis; L-asparagine from L-aspartate (L-Gln route): step 1/1.</text>
</comment>
<dbReference type="SUPFAM" id="SSF56235">
    <property type="entry name" value="N-terminal nucleophile aminohydrolases (Ntn hydrolases)"/>
    <property type="match status" value="1"/>
</dbReference>
<dbReference type="SUPFAM" id="SSF52402">
    <property type="entry name" value="Adenine nucleotide alpha hydrolases-like"/>
    <property type="match status" value="1"/>
</dbReference>
<dbReference type="InterPro" id="IPR006426">
    <property type="entry name" value="Asn_synth_AEB"/>
</dbReference>
<dbReference type="CDD" id="cd01991">
    <property type="entry name" value="Asn_synthase_B_C"/>
    <property type="match status" value="1"/>
</dbReference>
<dbReference type="SUPFAM" id="SSF53756">
    <property type="entry name" value="UDP-Glycosyltransferase/glycogen phosphorylase"/>
    <property type="match status" value="1"/>
</dbReference>
<dbReference type="InterPro" id="IPR014729">
    <property type="entry name" value="Rossmann-like_a/b/a_fold"/>
</dbReference>
<dbReference type="Gene3D" id="3.60.20.10">
    <property type="entry name" value="Glutamine Phosphoribosylpyrophosphate, subunit 1, domain 1"/>
    <property type="match status" value="1"/>
</dbReference>
<dbReference type="Gene3D" id="3.40.50.2000">
    <property type="entry name" value="Glycogen Phosphorylase B"/>
    <property type="match status" value="2"/>
</dbReference>
<dbReference type="EMBL" id="CP133721">
    <property type="protein sequence ID" value="WMW77368.1"/>
    <property type="molecule type" value="Genomic_DNA"/>
</dbReference>
<reference evidence="9" key="1">
    <citation type="submission" date="2023-09" db="EMBL/GenBank/DDBJ databases">
        <title>Flavobacterium sp. 20NA77.7 isolated from freshwater.</title>
        <authorList>
            <person name="Le V."/>
            <person name="Ko S.-R."/>
            <person name="Ahn C.-Y."/>
            <person name="Oh H.-M."/>
        </authorList>
    </citation>
    <scope>NUCLEOTIDE SEQUENCE</scope>
    <source>
        <strain evidence="9">20NA77.7</strain>
    </source>
</reference>
<dbReference type="PANTHER" id="PTHR43284">
    <property type="entry name" value="ASPARAGINE SYNTHETASE (GLUTAMINE-HYDROLYZING)"/>
    <property type="match status" value="1"/>
</dbReference>
<organism evidence="9 10">
    <name type="scientific">Flavobacterium nakdongensis</name>
    <dbReference type="NCBI Taxonomy" id="3073563"/>
    <lineage>
        <taxon>Bacteria</taxon>
        <taxon>Pseudomonadati</taxon>
        <taxon>Bacteroidota</taxon>
        <taxon>Flavobacteriia</taxon>
        <taxon>Flavobacteriales</taxon>
        <taxon>Flavobacteriaceae</taxon>
        <taxon>Flavobacterium</taxon>
    </lineage>
</organism>
<sequence length="963" mass="110113">MCGIYATNIPFSEDEVKLKLESIKFRGPDHTGIKKIDDIVLGHLRLSIIDLDARSHQPFNHEGLSIVFNGEIYNFQDIKTELITLGYSFTTSGDTEVLLAGYKEWGKDIVHKLNGMFAFVIYDTIAKKIFCSRDRLGVKPFYYSWQEGKFEICSQLRPISQHKKINEEAISIFLDCTYIPSPHTIFQNVYKLPPGNNLEIDLHTQQISIYEYWNLKPINKWEISYEEATSQLHDLLKDAIKIRLQADVPFGSFLSGGIDSALISSIAAQVSPDSIKTFSIGFEDPEFDESKIAAQYASIIGSVHTETLCTTQQVLEMIPKLVSVYDEPFGDSSALPSLLLNKVTKQHVTVALSGDGGDESFLGYNHFDWVTKFTKLIRIPFVIRWLTSKALVLNILGKRTEPIKRILNLKTANSFIEGIFVGYNTILEKRNLNWLKTYNSYQKLSRNVHQKTADLNIKLWLENDSNVKVDRASMAYSMEVRSPFLDYRIIEFARNLSVSFRYMPGRKKRILRDILKEYIPEQVFNQPKKGFAIPIGAWMRNELKEEFVTNLSDRFLYQVPNLNVPKFKKMFQEHLKGKSDYSSYIWRVYVLSKWCQEFGYFQESNAQPKSKIFFIIPTLQAGGAEHIISFIAQNIDKTKFSVKLIVLGYEKDNLYDVKDVDVIYCNKKRLTHAIPKLFKLIYKNNPAIVFGTIGHVNLTLGFLSLFFKKTKFIGRVSTLISKIGYFSKEKQINKRIKKFLYNRLHAIICQSSDMKADFESFLNTHSSKLTVINNPITSTENIIKTESSFKGFKFITVGRLSPEKGHVRILNCLAKIKSYDFKYTIIGSGPLESLIKEKVSELGLEKNVDYIPYTNQVLNIVNAHDYFIQGSYFEGFPNALLESCTTGTPVLAFNAPGGTKEIVQDGVNGFLVETEFELIEVLNNINKLTSIESNNVKSSVSSKFDSKKILKEYESIFQKLLNN</sequence>
<dbReference type="GO" id="GO:0004066">
    <property type="term" value="F:asparagine synthase (glutamine-hydrolyzing) activity"/>
    <property type="evidence" value="ECO:0007669"/>
    <property type="project" value="UniProtKB-EC"/>
</dbReference>
<dbReference type="InterPro" id="IPR033738">
    <property type="entry name" value="AsnB_N"/>
</dbReference>
<dbReference type="RefSeq" id="WP_309531743.1">
    <property type="nucleotide sequence ID" value="NZ_CP133721.1"/>
</dbReference>
<evidence type="ECO:0000256" key="6">
    <source>
        <dbReference type="ARBA" id="ARBA00022962"/>
    </source>
</evidence>
<evidence type="ECO:0000256" key="7">
    <source>
        <dbReference type="ARBA" id="ARBA00048741"/>
    </source>
</evidence>
<keyword evidence="6" id="KW-0315">Glutamine amidotransferase</keyword>
<dbReference type="CDD" id="cd03811">
    <property type="entry name" value="GT4_GT28_WabH-like"/>
    <property type="match status" value="1"/>
</dbReference>
<dbReference type="PANTHER" id="PTHR43284:SF1">
    <property type="entry name" value="ASPARAGINE SYNTHETASE"/>
    <property type="match status" value="1"/>
</dbReference>
<dbReference type="NCBIfam" id="TIGR01536">
    <property type="entry name" value="asn_synth_AEB"/>
    <property type="match status" value="1"/>
</dbReference>
<dbReference type="InterPro" id="IPR028098">
    <property type="entry name" value="Glyco_trans_4-like_N"/>
</dbReference>
<dbReference type="Gene3D" id="3.40.50.620">
    <property type="entry name" value="HUPs"/>
    <property type="match status" value="1"/>
</dbReference>
<evidence type="ECO:0000259" key="8">
    <source>
        <dbReference type="PROSITE" id="PS51278"/>
    </source>
</evidence>
<dbReference type="Proteomes" id="UP001180481">
    <property type="component" value="Chromosome"/>
</dbReference>
<keyword evidence="4" id="KW-0547">Nucleotide-binding</keyword>
<keyword evidence="5" id="KW-0067">ATP-binding</keyword>
<evidence type="ECO:0000256" key="3">
    <source>
        <dbReference type="ARBA" id="ARBA00012737"/>
    </source>
</evidence>
<dbReference type="Pfam" id="PF00534">
    <property type="entry name" value="Glycos_transf_1"/>
    <property type="match status" value="1"/>
</dbReference>
<dbReference type="EC" id="6.3.5.4" evidence="3"/>
<dbReference type="CDD" id="cd00712">
    <property type="entry name" value="AsnB"/>
    <property type="match status" value="1"/>
</dbReference>
<evidence type="ECO:0000313" key="10">
    <source>
        <dbReference type="Proteomes" id="UP001180481"/>
    </source>
</evidence>
<dbReference type="Pfam" id="PF13537">
    <property type="entry name" value="GATase_7"/>
    <property type="match status" value="1"/>
</dbReference>
<dbReference type="Pfam" id="PF13439">
    <property type="entry name" value="Glyco_transf_4"/>
    <property type="match status" value="1"/>
</dbReference>
<accession>A0ABY9R954</accession>
<evidence type="ECO:0000313" key="9">
    <source>
        <dbReference type="EMBL" id="WMW77368.1"/>
    </source>
</evidence>
<evidence type="ECO:0000256" key="5">
    <source>
        <dbReference type="ARBA" id="ARBA00022840"/>
    </source>
</evidence>
<keyword evidence="9" id="KW-0436">Ligase</keyword>
<dbReference type="InterPro" id="IPR051786">
    <property type="entry name" value="ASN_synthetase/amidase"/>
</dbReference>
<proteinExistence type="inferred from homology"/>
<dbReference type="InterPro" id="IPR029055">
    <property type="entry name" value="Ntn_hydrolases_N"/>
</dbReference>
<protein>
    <recommendedName>
        <fullName evidence="3">asparagine synthase (glutamine-hydrolyzing)</fullName>
        <ecNumber evidence="3">6.3.5.4</ecNumber>
    </recommendedName>
</protein>
<comment type="catalytic activity">
    <reaction evidence="7">
        <text>L-aspartate + L-glutamine + ATP + H2O = L-asparagine + L-glutamate + AMP + diphosphate + H(+)</text>
        <dbReference type="Rhea" id="RHEA:12228"/>
        <dbReference type="ChEBI" id="CHEBI:15377"/>
        <dbReference type="ChEBI" id="CHEBI:15378"/>
        <dbReference type="ChEBI" id="CHEBI:29985"/>
        <dbReference type="ChEBI" id="CHEBI:29991"/>
        <dbReference type="ChEBI" id="CHEBI:30616"/>
        <dbReference type="ChEBI" id="CHEBI:33019"/>
        <dbReference type="ChEBI" id="CHEBI:58048"/>
        <dbReference type="ChEBI" id="CHEBI:58359"/>
        <dbReference type="ChEBI" id="CHEBI:456215"/>
        <dbReference type="EC" id="6.3.5.4"/>
    </reaction>
</comment>
<evidence type="ECO:0000256" key="2">
    <source>
        <dbReference type="ARBA" id="ARBA00005752"/>
    </source>
</evidence>
<name>A0ABY9R954_9FLAO</name>